<evidence type="ECO:0000313" key="2">
    <source>
        <dbReference type="EMBL" id="RKP39239.1"/>
    </source>
</evidence>
<dbReference type="EMBL" id="ML002287">
    <property type="protein sequence ID" value="RKP39239.1"/>
    <property type="molecule type" value="Genomic_DNA"/>
</dbReference>
<feature type="region of interest" description="Disordered" evidence="1">
    <location>
        <begin position="1"/>
        <end position="23"/>
    </location>
</feature>
<feature type="compositionally biased region" description="Basic and acidic residues" evidence="1">
    <location>
        <begin position="61"/>
        <end position="70"/>
    </location>
</feature>
<evidence type="ECO:0000313" key="3">
    <source>
        <dbReference type="Proteomes" id="UP000268162"/>
    </source>
</evidence>
<evidence type="ECO:0000256" key="1">
    <source>
        <dbReference type="SAM" id="MobiDB-lite"/>
    </source>
</evidence>
<reference evidence="3" key="1">
    <citation type="journal article" date="2018" name="Nat. Microbiol.">
        <title>Leveraging single-cell genomics to expand the fungal tree of life.</title>
        <authorList>
            <person name="Ahrendt S.R."/>
            <person name="Quandt C.A."/>
            <person name="Ciobanu D."/>
            <person name="Clum A."/>
            <person name="Salamov A."/>
            <person name="Andreopoulos B."/>
            <person name="Cheng J.F."/>
            <person name="Woyke T."/>
            <person name="Pelin A."/>
            <person name="Henrissat B."/>
            <person name="Reynolds N.K."/>
            <person name="Benny G.L."/>
            <person name="Smith M.E."/>
            <person name="James T.Y."/>
            <person name="Grigoriev I.V."/>
        </authorList>
    </citation>
    <scope>NUCLEOTIDE SEQUENCE [LARGE SCALE GENOMIC DNA]</scope>
    <source>
        <strain evidence="3">RSA 468</strain>
    </source>
</reference>
<feature type="compositionally biased region" description="Polar residues" evidence="1">
    <location>
        <begin position="117"/>
        <end position="129"/>
    </location>
</feature>
<accession>A0A4V1J5J1</accession>
<proteinExistence type="predicted"/>
<dbReference type="AlphaFoldDB" id="A0A4V1J5J1"/>
<feature type="compositionally biased region" description="Polar residues" evidence="1">
    <location>
        <begin position="51"/>
        <end position="60"/>
    </location>
</feature>
<feature type="compositionally biased region" description="Polar residues" evidence="1">
    <location>
        <begin position="88"/>
        <end position="105"/>
    </location>
</feature>
<gene>
    <name evidence="2" type="ORF">BJ085DRAFT_33460</name>
</gene>
<keyword evidence="3" id="KW-1185">Reference proteome</keyword>
<dbReference type="Proteomes" id="UP000268162">
    <property type="component" value="Unassembled WGS sequence"/>
</dbReference>
<feature type="region of interest" description="Disordered" evidence="1">
    <location>
        <begin position="42"/>
        <end position="129"/>
    </location>
</feature>
<organism evidence="2 3">
    <name type="scientific">Dimargaris cristalligena</name>
    <dbReference type="NCBI Taxonomy" id="215637"/>
    <lineage>
        <taxon>Eukaryota</taxon>
        <taxon>Fungi</taxon>
        <taxon>Fungi incertae sedis</taxon>
        <taxon>Zoopagomycota</taxon>
        <taxon>Kickxellomycotina</taxon>
        <taxon>Dimargaritomycetes</taxon>
        <taxon>Dimargaritales</taxon>
        <taxon>Dimargaritaceae</taxon>
        <taxon>Dimargaris</taxon>
    </lineage>
</organism>
<name>A0A4V1J5J1_9FUNG</name>
<sequence length="262" mass="28643">MGSSGDPGSSIGWGWGKGGDEGFRRLVPKDTMDELSDYLNSFGLEDLPHTPQKQTGSGCTSDDKPFDRTIRRGGKLYSRPSDVPLASVLSSPISPTGTQTDSQMMSPGPDHTAELTLGSTDVGSAESDPTWTPGASRYLLISYTGGSQGSDKVLNTLESYCKGDCQFSGLALDTWIVDSEIATVNLKEFIGSRGQVTHPEYFPEHQHQVQFDDCRWSKNLLLQLDHFLSTSGQSKAHVTLCTQDEALWLTLYRRLPTDTDRV</sequence>
<protein>
    <submittedName>
        <fullName evidence="2">Uncharacterized protein</fullName>
    </submittedName>
</protein>